<sequence length="226" mass="25909">MIIEPAKFGEGLAFSAGAGSASMQRALRKMSKDPAEERVFSQAKILVPVGGLGCLLILGSIVDSILKSPDSPRAIENAMVGGSVFLLIPLFFLVYGLVRRFGVDRDKVWTKFGFLFYREVRFDEVTKLGYGVNRYKLYAGRKKINIDYNRFDYSLVYLRLLEELQHRRFELLRCPIDDPEWDENAQITRNGFAERIYTEHQEFYANNPQALAYLNSLTETPTHYDN</sequence>
<dbReference type="EMBL" id="LT629804">
    <property type="protein sequence ID" value="SDU78535.1"/>
    <property type="molecule type" value="Genomic_DNA"/>
</dbReference>
<keyword evidence="1" id="KW-0812">Transmembrane</keyword>
<dbReference type="Proteomes" id="UP000214355">
    <property type="component" value="Chromosome I"/>
</dbReference>
<proteinExistence type="predicted"/>
<gene>
    <name evidence="2" type="ORF">SAMN04489737_0512</name>
</gene>
<keyword evidence="1" id="KW-0472">Membrane</keyword>
<dbReference type="STRING" id="131112.SAMN04489737_0512"/>
<dbReference type="AlphaFoldDB" id="A0A1H2LCS4"/>
<name>A0A1H2LCS4_9ACTO</name>
<accession>A0A1H2LCS4</accession>
<protein>
    <submittedName>
        <fullName evidence="2">Uncharacterized protein</fullName>
    </submittedName>
</protein>
<reference evidence="3" key="1">
    <citation type="submission" date="2016-10" db="EMBL/GenBank/DDBJ databases">
        <authorList>
            <person name="Varghese N."/>
            <person name="Submissions S."/>
        </authorList>
    </citation>
    <scope>NUCLEOTIDE SEQUENCE [LARGE SCALE GENOMIC DNA]</scope>
    <source>
        <strain evidence="3">DSM 10002</strain>
    </source>
</reference>
<evidence type="ECO:0000256" key="1">
    <source>
        <dbReference type="SAM" id="Phobius"/>
    </source>
</evidence>
<organism evidence="2 3">
    <name type="scientific">Arcanobacterium phocae</name>
    <dbReference type="NCBI Taxonomy" id="131112"/>
    <lineage>
        <taxon>Bacteria</taxon>
        <taxon>Bacillati</taxon>
        <taxon>Actinomycetota</taxon>
        <taxon>Actinomycetes</taxon>
        <taxon>Actinomycetales</taxon>
        <taxon>Actinomycetaceae</taxon>
        <taxon>Arcanobacterium</taxon>
    </lineage>
</organism>
<keyword evidence="3" id="KW-1185">Reference proteome</keyword>
<feature type="transmembrane region" description="Helical" evidence="1">
    <location>
        <begin position="45"/>
        <end position="66"/>
    </location>
</feature>
<evidence type="ECO:0000313" key="3">
    <source>
        <dbReference type="Proteomes" id="UP000214355"/>
    </source>
</evidence>
<feature type="transmembrane region" description="Helical" evidence="1">
    <location>
        <begin position="78"/>
        <end position="98"/>
    </location>
</feature>
<dbReference type="RefSeq" id="WP_231943967.1">
    <property type="nucleotide sequence ID" value="NZ_LT629804.1"/>
</dbReference>
<evidence type="ECO:0000313" key="2">
    <source>
        <dbReference type="EMBL" id="SDU78535.1"/>
    </source>
</evidence>
<keyword evidence="1" id="KW-1133">Transmembrane helix</keyword>
<dbReference type="GeneID" id="65344259"/>